<keyword evidence="2" id="KW-1185">Reference proteome</keyword>
<sequence>MAMLSDYMRPYVYSRSNPIARVPTSNATCCIIALYKDPRGGCRCLYPILSFLIAQSMDEDCRDKGASSMFYDPIWT</sequence>
<dbReference type="Proteomes" id="UP000027586">
    <property type="component" value="Unassembled WGS sequence"/>
</dbReference>
<evidence type="ECO:0000313" key="1">
    <source>
        <dbReference type="EMBL" id="CDH59718.1"/>
    </source>
</evidence>
<proteinExistence type="predicted"/>
<organism evidence="1 2">
    <name type="scientific">Lichtheimia corymbifera JMRC:FSU:9682</name>
    <dbReference type="NCBI Taxonomy" id="1263082"/>
    <lineage>
        <taxon>Eukaryota</taxon>
        <taxon>Fungi</taxon>
        <taxon>Fungi incertae sedis</taxon>
        <taxon>Mucoromycota</taxon>
        <taxon>Mucoromycotina</taxon>
        <taxon>Mucoromycetes</taxon>
        <taxon>Mucorales</taxon>
        <taxon>Lichtheimiaceae</taxon>
        <taxon>Lichtheimia</taxon>
    </lineage>
</organism>
<accession>A0A068SBF4</accession>
<protein>
    <submittedName>
        <fullName evidence="1">Uncharacterized protein</fullName>
    </submittedName>
</protein>
<evidence type="ECO:0000313" key="2">
    <source>
        <dbReference type="Proteomes" id="UP000027586"/>
    </source>
</evidence>
<dbReference type="VEuPathDB" id="FungiDB:LCOR_10523.1"/>
<reference evidence="1" key="1">
    <citation type="submission" date="2013-08" db="EMBL/GenBank/DDBJ databases">
        <title>Gene expansion shapes genome architecture in the human pathogen Lichtheimia corymbifera: an evolutionary genomics analysis in the ancient terrestrial Mucorales (Mucoromycotina).</title>
        <authorList>
            <person name="Schwartze V.U."/>
            <person name="Winter S."/>
            <person name="Shelest E."/>
            <person name="Marcet-Houben M."/>
            <person name="Horn F."/>
            <person name="Wehner S."/>
            <person name="Hoffmann K."/>
            <person name="Riege K."/>
            <person name="Sammeth M."/>
            <person name="Nowrousian M."/>
            <person name="Valiante V."/>
            <person name="Linde J."/>
            <person name="Jacobsen I.D."/>
            <person name="Marz M."/>
            <person name="Brakhage A.A."/>
            <person name="Gabaldon T."/>
            <person name="Bocker S."/>
            <person name="Voigt K."/>
        </authorList>
    </citation>
    <scope>NUCLEOTIDE SEQUENCE [LARGE SCALE GENOMIC DNA]</scope>
    <source>
        <strain evidence="1">FSU 9682</strain>
    </source>
</reference>
<comment type="caution">
    <text evidence="1">The sequence shown here is derived from an EMBL/GenBank/DDBJ whole genome shotgun (WGS) entry which is preliminary data.</text>
</comment>
<name>A0A068SBF4_9FUNG</name>
<gene>
    <name evidence="1" type="ORF">LCOR_10523.1</name>
</gene>
<dbReference type="EMBL" id="CBTN010000074">
    <property type="protein sequence ID" value="CDH59718.1"/>
    <property type="molecule type" value="Genomic_DNA"/>
</dbReference>
<dbReference type="AlphaFoldDB" id="A0A068SBF4"/>